<reference evidence="1 2" key="1">
    <citation type="submission" date="2024-06" db="EMBL/GenBank/DDBJ databases">
        <title>The Natural Products Discovery Center: Release of the First 8490 Sequenced Strains for Exploring Actinobacteria Biosynthetic Diversity.</title>
        <authorList>
            <person name="Kalkreuter E."/>
            <person name="Kautsar S.A."/>
            <person name="Yang D."/>
            <person name="Bader C.D."/>
            <person name="Teijaro C.N."/>
            <person name="Fluegel L."/>
            <person name="Davis C.M."/>
            <person name="Simpson J.R."/>
            <person name="Lauterbach L."/>
            <person name="Steele A.D."/>
            <person name="Gui C."/>
            <person name="Meng S."/>
            <person name="Li G."/>
            <person name="Viehrig K."/>
            <person name="Ye F."/>
            <person name="Su P."/>
            <person name="Kiefer A.F."/>
            <person name="Nichols A."/>
            <person name="Cepeda A.J."/>
            <person name="Yan W."/>
            <person name="Fan B."/>
            <person name="Jiang Y."/>
            <person name="Adhikari A."/>
            <person name="Zheng C.-J."/>
            <person name="Schuster L."/>
            <person name="Cowan T.M."/>
            <person name="Smanski M.J."/>
            <person name="Chevrette M.G."/>
            <person name="De Carvalho L.P.S."/>
            <person name="Shen B."/>
        </authorList>
    </citation>
    <scope>NUCLEOTIDE SEQUENCE [LARGE SCALE GENOMIC DNA]</scope>
    <source>
        <strain evidence="1 2">NPDC019708</strain>
    </source>
</reference>
<dbReference type="EMBL" id="JBEYBF010000010">
    <property type="protein sequence ID" value="MEU1953482.1"/>
    <property type="molecule type" value="Genomic_DNA"/>
</dbReference>
<sequence length="78" mass="8372">MSINPFSMFGLVAALDDRNIQAHLTGTIDDCTVCATVSSPSTTCPAGRAAEITRTAQRRLTATEILDHLSVIRPVNAW</sequence>
<proteinExistence type="predicted"/>
<keyword evidence="2" id="KW-1185">Reference proteome</keyword>
<accession>A0ABV2WRG8</accession>
<evidence type="ECO:0000313" key="2">
    <source>
        <dbReference type="Proteomes" id="UP001550628"/>
    </source>
</evidence>
<comment type="caution">
    <text evidence="1">The sequence shown here is derived from an EMBL/GenBank/DDBJ whole genome shotgun (WGS) entry which is preliminary data.</text>
</comment>
<dbReference type="RefSeq" id="WP_356957967.1">
    <property type="nucleotide sequence ID" value="NZ_JBEYBD010000011.1"/>
</dbReference>
<evidence type="ECO:0000313" key="1">
    <source>
        <dbReference type="EMBL" id="MEU1953482.1"/>
    </source>
</evidence>
<dbReference type="Proteomes" id="UP001550628">
    <property type="component" value="Unassembled WGS sequence"/>
</dbReference>
<gene>
    <name evidence="1" type="ORF">ABZ510_16640</name>
</gene>
<organism evidence="1 2">
    <name type="scientific">Nocardia rhamnosiphila</name>
    <dbReference type="NCBI Taxonomy" id="426716"/>
    <lineage>
        <taxon>Bacteria</taxon>
        <taxon>Bacillati</taxon>
        <taxon>Actinomycetota</taxon>
        <taxon>Actinomycetes</taxon>
        <taxon>Mycobacteriales</taxon>
        <taxon>Nocardiaceae</taxon>
        <taxon>Nocardia</taxon>
    </lineage>
</organism>
<name>A0ABV2WRG8_9NOCA</name>
<protein>
    <submittedName>
        <fullName evidence="1">Uncharacterized protein</fullName>
    </submittedName>
</protein>